<dbReference type="InterPro" id="IPR057602">
    <property type="entry name" value="Zfn-CCCH_PARP12"/>
</dbReference>
<evidence type="ECO:0000313" key="7">
    <source>
        <dbReference type="Ensembl" id="ENSELUP00000027724.2"/>
    </source>
</evidence>
<evidence type="ECO:0000259" key="6">
    <source>
        <dbReference type="Pfam" id="PF25261"/>
    </source>
</evidence>
<feature type="domain" description="PARP12-like CCCH zinc finger tandem" evidence="6">
    <location>
        <begin position="61"/>
        <end position="105"/>
    </location>
</feature>
<dbReference type="Proteomes" id="UP000265140">
    <property type="component" value="Chromosome 23"/>
</dbReference>
<dbReference type="InterPro" id="IPR051712">
    <property type="entry name" value="ARTD-AVP"/>
</dbReference>
<organism evidence="7 8">
    <name type="scientific">Esox lucius</name>
    <name type="common">Northern pike</name>
    <dbReference type="NCBI Taxonomy" id="8010"/>
    <lineage>
        <taxon>Eukaryota</taxon>
        <taxon>Metazoa</taxon>
        <taxon>Chordata</taxon>
        <taxon>Craniata</taxon>
        <taxon>Vertebrata</taxon>
        <taxon>Euteleostomi</taxon>
        <taxon>Actinopterygii</taxon>
        <taxon>Neopterygii</taxon>
        <taxon>Teleostei</taxon>
        <taxon>Protacanthopterygii</taxon>
        <taxon>Esociformes</taxon>
        <taxon>Esocidae</taxon>
        <taxon>Esox</taxon>
    </lineage>
</organism>
<evidence type="ECO:0000256" key="4">
    <source>
        <dbReference type="ARBA" id="ARBA00022771"/>
    </source>
</evidence>
<dbReference type="Pfam" id="PF25261">
    <property type="entry name" value="zf-CCCH_PARP12"/>
    <property type="match status" value="1"/>
</dbReference>
<dbReference type="PANTHER" id="PTHR45740:SF15">
    <property type="entry name" value="ZINC FINGER CCCH TYPE DOMAIN CONTAINING 1-LIKE"/>
    <property type="match status" value="1"/>
</dbReference>
<keyword evidence="8" id="KW-1185">Reference proteome</keyword>
<proteinExistence type="predicted"/>
<dbReference type="Ensembl" id="ENSELUT00000015213.3">
    <property type="protein sequence ID" value="ENSELUP00000027724.2"/>
    <property type="gene ID" value="ENSELUG00000004066.3"/>
</dbReference>
<evidence type="ECO:0000256" key="3">
    <source>
        <dbReference type="ARBA" id="ARBA00022737"/>
    </source>
</evidence>
<dbReference type="AlphaFoldDB" id="A0A3P8ZFW2"/>
<name>A0A3P8ZFW2_ESOLU</name>
<evidence type="ECO:0000256" key="5">
    <source>
        <dbReference type="ARBA" id="ARBA00022833"/>
    </source>
</evidence>
<dbReference type="GO" id="GO:0005634">
    <property type="term" value="C:nucleus"/>
    <property type="evidence" value="ECO:0007669"/>
    <property type="project" value="TreeGrafter"/>
</dbReference>
<sequence length="162" mass="18921">MESTIIKRICANNGSMNISELENNFYYDMNVSVQDVILNHDMFCLVDFNGEQRVVAKTDVRLCRSQDCHGCRNLHFCKRFLLGECPFVQRRRGCRFSHDLTSVGNRKILNEHGLEELNRAELCTLLLQNDNFLLPPIQTSFQRYYKNMENCGLNRKDKLLPP</sequence>
<evidence type="ECO:0000313" key="8">
    <source>
        <dbReference type="Proteomes" id="UP000265140"/>
    </source>
</evidence>
<evidence type="ECO:0000256" key="1">
    <source>
        <dbReference type="ARBA" id="ARBA00022553"/>
    </source>
</evidence>
<keyword evidence="4" id="KW-0863">Zinc-finger</keyword>
<accession>A0A3P8ZFW2</accession>
<keyword evidence="5" id="KW-0862">Zinc</keyword>
<dbReference type="GO" id="GO:0003950">
    <property type="term" value="F:NAD+ poly-ADP-ribosyltransferase activity"/>
    <property type="evidence" value="ECO:0007669"/>
    <property type="project" value="TreeGrafter"/>
</dbReference>
<keyword evidence="2" id="KW-0479">Metal-binding</keyword>
<dbReference type="GO" id="GO:1990404">
    <property type="term" value="F:NAD+-protein mono-ADP-ribosyltransferase activity"/>
    <property type="evidence" value="ECO:0007669"/>
    <property type="project" value="TreeGrafter"/>
</dbReference>
<dbReference type="Bgee" id="ENSELUG00000004066">
    <property type="expression patterns" value="Expressed in stomach and 14 other cell types or tissues"/>
</dbReference>
<keyword evidence="3" id="KW-0677">Repeat</keyword>
<protein>
    <recommendedName>
        <fullName evidence="6">PARP12-like CCCH zinc finger tandem domain-containing protein</fullName>
    </recommendedName>
</protein>
<dbReference type="GO" id="GO:0008270">
    <property type="term" value="F:zinc ion binding"/>
    <property type="evidence" value="ECO:0007669"/>
    <property type="project" value="UniProtKB-KW"/>
</dbReference>
<dbReference type="PANTHER" id="PTHR45740">
    <property type="entry name" value="POLY [ADP-RIBOSE] POLYMERASE"/>
    <property type="match status" value="1"/>
</dbReference>
<reference evidence="7" key="3">
    <citation type="submission" date="2025-08" db="UniProtKB">
        <authorList>
            <consortium name="Ensembl"/>
        </authorList>
    </citation>
    <scope>IDENTIFICATION</scope>
</reference>
<reference evidence="7" key="2">
    <citation type="submission" date="2020-02" db="EMBL/GenBank/DDBJ databases">
        <title>Esox lucius (northern pike) genome, fEsoLuc1, primary haplotype.</title>
        <authorList>
            <person name="Myers G."/>
            <person name="Karagic N."/>
            <person name="Meyer A."/>
            <person name="Pippel M."/>
            <person name="Reichard M."/>
            <person name="Winkler S."/>
            <person name="Tracey A."/>
            <person name="Sims Y."/>
            <person name="Howe K."/>
            <person name="Rhie A."/>
            <person name="Formenti G."/>
            <person name="Durbin R."/>
            <person name="Fedrigo O."/>
            <person name="Jarvis E.D."/>
        </authorList>
    </citation>
    <scope>NUCLEOTIDE SEQUENCE [LARGE SCALE GENOMIC DNA]</scope>
</reference>
<reference evidence="7" key="4">
    <citation type="submission" date="2025-09" db="UniProtKB">
        <authorList>
            <consortium name="Ensembl"/>
        </authorList>
    </citation>
    <scope>IDENTIFICATION</scope>
</reference>
<reference evidence="8" key="1">
    <citation type="journal article" date="2014" name="PLoS ONE">
        <title>The genome and linkage map of the northern pike (Esox lucius): conserved synteny revealed between the salmonid sister group and the Neoteleostei.</title>
        <authorList>
            <person name="Rondeau E.B."/>
            <person name="Minkley D.R."/>
            <person name="Leong J.S."/>
            <person name="Messmer A.M."/>
            <person name="Jantzen J.R."/>
            <person name="von Schalburg K.R."/>
            <person name="Lemon C."/>
            <person name="Bird N.H."/>
            <person name="Koop B.F."/>
        </authorList>
    </citation>
    <scope>NUCLEOTIDE SEQUENCE</scope>
</reference>
<evidence type="ECO:0000256" key="2">
    <source>
        <dbReference type="ARBA" id="ARBA00022723"/>
    </source>
</evidence>
<dbReference type="GeneTree" id="ENSGT00940000154649"/>
<keyword evidence="1" id="KW-0597">Phosphoprotein</keyword>